<comment type="caution">
    <text evidence="1">The sequence shown here is derived from an EMBL/GenBank/DDBJ whole genome shotgun (WGS) entry which is preliminary data.</text>
</comment>
<sequence>MALSDTATDDGIDVSLQISQAAQEFSKVIDTGIAQALAEYLYDLTVPIEARRTKLTRAICSKGGLEETLALIILIESRFEILLSMIESLEAKWRPM</sequence>
<dbReference type="AlphaFoldDB" id="A0A1F7YQM8"/>
<proteinExistence type="predicted"/>
<reference evidence="1 2" key="1">
    <citation type="journal article" date="2016" name="Nat. Commun.">
        <title>Thousands of microbial genomes shed light on interconnected biogeochemical processes in an aquifer system.</title>
        <authorList>
            <person name="Anantharaman K."/>
            <person name="Brown C.T."/>
            <person name="Hug L.A."/>
            <person name="Sharon I."/>
            <person name="Castelle C.J."/>
            <person name="Probst A.J."/>
            <person name="Thomas B.C."/>
            <person name="Singh A."/>
            <person name="Wilkins M.J."/>
            <person name="Karaoz U."/>
            <person name="Brodie E.L."/>
            <person name="Williams K.H."/>
            <person name="Hubbard S.S."/>
            <person name="Banfield J.F."/>
        </authorList>
    </citation>
    <scope>NUCLEOTIDE SEQUENCE [LARGE SCALE GENOMIC DNA]</scope>
</reference>
<accession>A0A1F7YQM8</accession>
<dbReference type="Proteomes" id="UP000177263">
    <property type="component" value="Unassembled WGS sequence"/>
</dbReference>
<protein>
    <submittedName>
        <fullName evidence="1">Uncharacterized protein</fullName>
    </submittedName>
</protein>
<evidence type="ECO:0000313" key="2">
    <source>
        <dbReference type="Proteomes" id="UP000177263"/>
    </source>
</evidence>
<name>A0A1F7YQM8_9BACT</name>
<organism evidence="1 2">
    <name type="scientific">Candidatus Woesebacteria bacterium RIFCSPHIGHO2_01_FULL_41_10</name>
    <dbReference type="NCBI Taxonomy" id="1802500"/>
    <lineage>
        <taxon>Bacteria</taxon>
        <taxon>Candidatus Woeseibacteriota</taxon>
    </lineage>
</organism>
<gene>
    <name evidence="1" type="ORF">A2801_03035</name>
</gene>
<dbReference type="EMBL" id="MGGM01000023">
    <property type="protein sequence ID" value="OGM28908.1"/>
    <property type="molecule type" value="Genomic_DNA"/>
</dbReference>
<evidence type="ECO:0000313" key="1">
    <source>
        <dbReference type="EMBL" id="OGM28908.1"/>
    </source>
</evidence>